<dbReference type="SUPFAM" id="SSF143548">
    <property type="entry name" value="Serine metabolism enzymes domain"/>
    <property type="match status" value="1"/>
</dbReference>
<comment type="catalytic activity">
    <reaction evidence="8 9">
        <text>(2R)-3-phosphoglycerate + NAD(+) = 3-phosphooxypyruvate + NADH + H(+)</text>
        <dbReference type="Rhea" id="RHEA:12641"/>
        <dbReference type="ChEBI" id="CHEBI:15378"/>
        <dbReference type="ChEBI" id="CHEBI:18110"/>
        <dbReference type="ChEBI" id="CHEBI:57540"/>
        <dbReference type="ChEBI" id="CHEBI:57945"/>
        <dbReference type="ChEBI" id="CHEBI:58272"/>
        <dbReference type="EC" id="1.1.1.95"/>
    </reaction>
</comment>
<organism evidence="11 12">
    <name type="scientific">Brachybacterium halotolerans</name>
    <dbReference type="NCBI Taxonomy" id="2795215"/>
    <lineage>
        <taxon>Bacteria</taxon>
        <taxon>Bacillati</taxon>
        <taxon>Actinomycetota</taxon>
        <taxon>Actinomycetes</taxon>
        <taxon>Micrococcales</taxon>
        <taxon>Dermabacteraceae</taxon>
        <taxon>Brachybacterium</taxon>
    </lineage>
</organism>
<evidence type="ECO:0000256" key="8">
    <source>
        <dbReference type="ARBA" id="ARBA00048731"/>
    </source>
</evidence>
<evidence type="ECO:0000313" key="11">
    <source>
        <dbReference type="EMBL" id="MBK0330300.1"/>
    </source>
</evidence>
<gene>
    <name evidence="11" type="ORF">I8D64_02650</name>
</gene>
<dbReference type="InterPro" id="IPR006139">
    <property type="entry name" value="D-isomer_2_OHA_DH_cat_dom"/>
</dbReference>
<evidence type="ECO:0000256" key="3">
    <source>
        <dbReference type="ARBA" id="ARBA00005854"/>
    </source>
</evidence>
<accession>A0ABS1B6R4</accession>
<dbReference type="PANTHER" id="PTHR42938">
    <property type="entry name" value="FORMATE DEHYDROGENASE 1"/>
    <property type="match status" value="1"/>
</dbReference>
<dbReference type="Gene3D" id="3.30.70.260">
    <property type="match status" value="1"/>
</dbReference>
<keyword evidence="9" id="KW-0028">Amino-acid biosynthesis</keyword>
<reference evidence="11 12" key="1">
    <citation type="submission" date="2020-12" db="EMBL/GenBank/DDBJ databases">
        <title>Brachybacterium sp. MASK1Z-5, whole genome shotgun sequence.</title>
        <authorList>
            <person name="Tuo L."/>
        </authorList>
    </citation>
    <scope>NUCLEOTIDE SEQUENCE [LARGE SCALE GENOMIC DNA]</scope>
    <source>
        <strain evidence="11 12">MASK1Z-5</strain>
    </source>
</reference>
<dbReference type="PROSITE" id="PS00065">
    <property type="entry name" value="D_2_HYDROXYACID_DH_1"/>
    <property type="match status" value="1"/>
</dbReference>
<dbReference type="EMBL" id="JAEDAJ010000001">
    <property type="protein sequence ID" value="MBK0330300.1"/>
    <property type="molecule type" value="Genomic_DNA"/>
</dbReference>
<dbReference type="Pfam" id="PF01842">
    <property type="entry name" value="ACT"/>
    <property type="match status" value="1"/>
</dbReference>
<dbReference type="Gene3D" id="3.30.1330.90">
    <property type="entry name" value="D-3-phosphoglycerate dehydrogenase, domain 3"/>
    <property type="match status" value="1"/>
</dbReference>
<dbReference type="Proteomes" id="UP000612352">
    <property type="component" value="Unassembled WGS sequence"/>
</dbReference>
<evidence type="ECO:0000256" key="6">
    <source>
        <dbReference type="ARBA" id="ARBA00023027"/>
    </source>
</evidence>
<evidence type="ECO:0000256" key="9">
    <source>
        <dbReference type="RuleBase" id="RU363003"/>
    </source>
</evidence>
<name>A0ABS1B6R4_9MICO</name>
<dbReference type="CDD" id="cd12173">
    <property type="entry name" value="PGDH_4"/>
    <property type="match status" value="1"/>
</dbReference>
<dbReference type="InterPro" id="IPR029009">
    <property type="entry name" value="ASB_dom_sf"/>
</dbReference>
<dbReference type="SUPFAM" id="SSF55021">
    <property type="entry name" value="ACT-like"/>
    <property type="match status" value="1"/>
</dbReference>
<evidence type="ECO:0000313" key="12">
    <source>
        <dbReference type="Proteomes" id="UP000612352"/>
    </source>
</evidence>
<keyword evidence="6 9" id="KW-0520">NAD</keyword>
<comment type="pathway">
    <text evidence="2 9">Amino-acid biosynthesis; L-serine biosynthesis; L-serine from 3-phospho-D-glycerate: step 1/3.</text>
</comment>
<evidence type="ECO:0000256" key="1">
    <source>
        <dbReference type="ARBA" id="ARBA00003800"/>
    </source>
</evidence>
<dbReference type="NCBIfam" id="TIGR01327">
    <property type="entry name" value="PGDH"/>
    <property type="match status" value="1"/>
</dbReference>
<dbReference type="Pfam" id="PF00389">
    <property type="entry name" value="2-Hacid_dh"/>
    <property type="match status" value="1"/>
</dbReference>
<dbReference type="RefSeq" id="WP_200500926.1">
    <property type="nucleotide sequence ID" value="NZ_JAEDAJ010000001.1"/>
</dbReference>
<dbReference type="InterPro" id="IPR006140">
    <property type="entry name" value="D-isomer_DH_NAD-bd"/>
</dbReference>
<dbReference type="SUPFAM" id="SSF51735">
    <property type="entry name" value="NAD(P)-binding Rossmann-fold domains"/>
    <property type="match status" value="1"/>
</dbReference>
<dbReference type="PANTHER" id="PTHR42938:SF47">
    <property type="entry name" value="HYDROXYPYRUVATE REDUCTASE"/>
    <property type="match status" value="1"/>
</dbReference>
<comment type="similarity">
    <text evidence="3 9">Belongs to the D-isomer specific 2-hydroxyacid dehydrogenase family.</text>
</comment>
<dbReference type="InterPro" id="IPR002912">
    <property type="entry name" value="ACT_dom"/>
</dbReference>
<dbReference type="SUPFAM" id="SSF52283">
    <property type="entry name" value="Formate/glycerate dehydrogenase catalytic domain-like"/>
    <property type="match status" value="1"/>
</dbReference>
<keyword evidence="12" id="KW-1185">Reference proteome</keyword>
<dbReference type="InterPro" id="IPR045626">
    <property type="entry name" value="PGDH_ASB_dom"/>
</dbReference>
<dbReference type="Pfam" id="PF19304">
    <property type="entry name" value="PGDH_inter"/>
    <property type="match status" value="1"/>
</dbReference>
<comment type="caution">
    <text evidence="11">The sequence shown here is derived from an EMBL/GenBank/DDBJ whole genome shotgun (WGS) entry which is preliminary data.</text>
</comment>
<comment type="catalytic activity">
    <reaction evidence="7">
        <text>(R)-2-hydroxyglutarate + NAD(+) = 2-oxoglutarate + NADH + H(+)</text>
        <dbReference type="Rhea" id="RHEA:49612"/>
        <dbReference type="ChEBI" id="CHEBI:15378"/>
        <dbReference type="ChEBI" id="CHEBI:15801"/>
        <dbReference type="ChEBI" id="CHEBI:16810"/>
        <dbReference type="ChEBI" id="CHEBI:57540"/>
        <dbReference type="ChEBI" id="CHEBI:57945"/>
        <dbReference type="EC" id="1.1.1.399"/>
    </reaction>
</comment>
<evidence type="ECO:0000256" key="5">
    <source>
        <dbReference type="ARBA" id="ARBA00023002"/>
    </source>
</evidence>
<proteinExistence type="inferred from homology"/>
<keyword evidence="9" id="KW-0718">Serine biosynthesis</keyword>
<dbReference type="CDD" id="cd04902">
    <property type="entry name" value="ACT_3PGDH-xct"/>
    <property type="match status" value="1"/>
</dbReference>
<evidence type="ECO:0000256" key="7">
    <source>
        <dbReference type="ARBA" id="ARBA00048126"/>
    </source>
</evidence>
<sequence>MTRPVVLIAEELSPATLEVLGSDVEIQTVDGTDRPSLLSAVKNADAILVRSATQVDAEVFAAADHLKVVARAGVGLDNVDVPAATAAGVMVINAPTSNIVSAAELAITLILASLRNLGRADASVKAGKWERKQLTGVELLEKTVGIVGFGRIGQLVAERLRPFGVNLLAYDPYINHARAADLGARVVELDELMRTADVVTVHMPRTPETVGLIGAEQFAIAKPNLHVVNAARGGLIDEEALFDALSTGRIAGAGLDVYSSEPPATSETAAKLLDLPNITLTPHLGASTAEAQEKAGVAVARSVRLALAGELVPDAVNVAGGAIDDLVRPGIALADRLGQLFTAIAAEGPELLEVVVRGEIATRDVTALKLSALRGVFRQVVTEQVSYVNAPVLAEERGIRVDLVTSEDSERFRNVVQIRGTLRDGRVVSVSGTLSGTEQSQKLTEVDGLDLDVQLSDHLLLITYQDRPGLVGAYGALLGDADVNIAGMQVSRRGEERGGEVLVVLNLDQSVDQDLADRIGEAVGASASLAVDITY</sequence>
<dbReference type="PROSITE" id="PS51671">
    <property type="entry name" value="ACT"/>
    <property type="match status" value="1"/>
</dbReference>
<dbReference type="EC" id="1.1.1.95" evidence="9"/>
<evidence type="ECO:0000256" key="4">
    <source>
        <dbReference type="ARBA" id="ARBA00021582"/>
    </source>
</evidence>
<evidence type="ECO:0000256" key="2">
    <source>
        <dbReference type="ARBA" id="ARBA00005216"/>
    </source>
</evidence>
<dbReference type="InterPro" id="IPR036291">
    <property type="entry name" value="NAD(P)-bd_dom_sf"/>
</dbReference>
<evidence type="ECO:0000259" key="10">
    <source>
        <dbReference type="PROSITE" id="PS51671"/>
    </source>
</evidence>
<keyword evidence="5 9" id="KW-0560">Oxidoreductase</keyword>
<protein>
    <recommendedName>
        <fullName evidence="4 9">D-3-phosphoglycerate dehydrogenase</fullName>
        <ecNumber evidence="9">1.1.1.95</ecNumber>
    </recommendedName>
</protein>
<dbReference type="InterPro" id="IPR006236">
    <property type="entry name" value="PGDH"/>
</dbReference>
<dbReference type="GO" id="GO:0004617">
    <property type="term" value="F:phosphoglycerate dehydrogenase activity"/>
    <property type="evidence" value="ECO:0007669"/>
    <property type="project" value="UniProtKB-EC"/>
</dbReference>
<feature type="domain" description="ACT" evidence="10">
    <location>
        <begin position="459"/>
        <end position="535"/>
    </location>
</feature>
<dbReference type="Pfam" id="PF02826">
    <property type="entry name" value="2-Hacid_dh_C"/>
    <property type="match status" value="1"/>
</dbReference>
<dbReference type="InterPro" id="IPR029752">
    <property type="entry name" value="D-isomer_DH_CS1"/>
</dbReference>
<dbReference type="Gene3D" id="3.40.50.720">
    <property type="entry name" value="NAD(P)-binding Rossmann-like Domain"/>
    <property type="match status" value="2"/>
</dbReference>
<dbReference type="InterPro" id="IPR045865">
    <property type="entry name" value="ACT-like_dom_sf"/>
</dbReference>
<comment type="function">
    <text evidence="1">Catalyzes the reversible oxidation of 3-phospho-D-glycerate to 3-phosphonooxypyruvate, the first step of the phosphorylated L-serine biosynthesis pathway. Also catalyzes the reversible oxidation of 2-hydroxyglutarate to 2-oxoglutarate.</text>
</comment>